<name>A0A2S9X279_9NEIS</name>
<reference evidence="3 4" key="1">
    <citation type="submission" date="2017-01" db="EMBL/GenBank/DDBJ databases">
        <title>New insights into the genetic diversity of Chromobacterium isolated from tropical freshwater lake.</title>
        <authorList>
            <person name="Santos A.B."/>
            <person name="Nascimento A.M."/>
            <person name="Da Silva P.C."/>
        </authorList>
    </citation>
    <scope>NUCLEOTIDE SEQUENCE [LARGE SCALE GENOMIC DNA]</scope>
    <source>
        <strain evidence="3 4">56AF</strain>
    </source>
</reference>
<dbReference type="InterPro" id="IPR019734">
    <property type="entry name" value="TPR_rpt"/>
</dbReference>
<accession>A0A2S9X279</accession>
<gene>
    <name evidence="3" type="ORF">BUE93_14170</name>
</gene>
<dbReference type="Proteomes" id="UP000239469">
    <property type="component" value="Unassembled WGS sequence"/>
</dbReference>
<dbReference type="PROSITE" id="PS50005">
    <property type="entry name" value="TPR"/>
    <property type="match status" value="1"/>
</dbReference>
<feature type="domain" description="Tetratrico peptide repeat group 5" evidence="2">
    <location>
        <begin position="40"/>
        <end position="156"/>
    </location>
</feature>
<dbReference type="InterPro" id="IPR041656">
    <property type="entry name" value="TPR_5"/>
</dbReference>
<organism evidence="3 4">
    <name type="scientific">Chromobacterium amazonense</name>
    <dbReference type="NCBI Taxonomy" id="1382803"/>
    <lineage>
        <taxon>Bacteria</taxon>
        <taxon>Pseudomonadati</taxon>
        <taxon>Pseudomonadota</taxon>
        <taxon>Betaproteobacteria</taxon>
        <taxon>Neisseriales</taxon>
        <taxon>Chromobacteriaceae</taxon>
        <taxon>Chromobacterium</taxon>
    </lineage>
</organism>
<feature type="repeat" description="TPR" evidence="1">
    <location>
        <begin position="72"/>
        <end position="105"/>
    </location>
</feature>
<evidence type="ECO:0000313" key="3">
    <source>
        <dbReference type="EMBL" id="PRP69829.1"/>
    </source>
</evidence>
<dbReference type="OrthoDB" id="193829at2"/>
<sequence length="162" mass="18144">MHIALENIRKLQHNGQPEQALQQAQELLRQQPQHADLHYLAASLHDGRGEEAAAIPHYLQALELGLSGHDAASAWLGLGSSYRALGQYREAEQALLEGLHHFPEDKALQTFLAMVQYNLGKSKPAVASLLKLLAQTSGDEDIRRYEQAIRFYAQDLDKTWIP</sequence>
<dbReference type="EMBL" id="MTBD01000028">
    <property type="protein sequence ID" value="PRP69829.1"/>
    <property type="molecule type" value="Genomic_DNA"/>
</dbReference>
<evidence type="ECO:0000259" key="2">
    <source>
        <dbReference type="Pfam" id="PF12688"/>
    </source>
</evidence>
<proteinExistence type="predicted"/>
<dbReference type="Pfam" id="PF12688">
    <property type="entry name" value="TPR_5"/>
    <property type="match status" value="1"/>
</dbReference>
<dbReference type="InterPro" id="IPR011990">
    <property type="entry name" value="TPR-like_helical_dom_sf"/>
</dbReference>
<comment type="caution">
    <text evidence="3">The sequence shown here is derived from an EMBL/GenBank/DDBJ whole genome shotgun (WGS) entry which is preliminary data.</text>
</comment>
<keyword evidence="1" id="KW-0802">TPR repeat</keyword>
<protein>
    <recommendedName>
        <fullName evidence="2">Tetratrico peptide repeat group 5 domain-containing protein</fullName>
    </recommendedName>
</protein>
<evidence type="ECO:0000256" key="1">
    <source>
        <dbReference type="PROSITE-ProRule" id="PRU00339"/>
    </source>
</evidence>
<dbReference type="Gene3D" id="1.25.40.10">
    <property type="entry name" value="Tetratricopeptide repeat domain"/>
    <property type="match status" value="1"/>
</dbReference>
<evidence type="ECO:0000313" key="4">
    <source>
        <dbReference type="Proteomes" id="UP000239469"/>
    </source>
</evidence>
<dbReference type="SUPFAM" id="SSF48452">
    <property type="entry name" value="TPR-like"/>
    <property type="match status" value="1"/>
</dbReference>
<dbReference type="RefSeq" id="WP_106077264.1">
    <property type="nucleotide sequence ID" value="NZ_JBOBPY010000008.1"/>
</dbReference>
<dbReference type="AlphaFoldDB" id="A0A2S9X279"/>
<dbReference type="SMART" id="SM00028">
    <property type="entry name" value="TPR"/>
    <property type="match status" value="2"/>
</dbReference>